<reference evidence="2" key="1">
    <citation type="submission" date="2025-08" db="UniProtKB">
        <authorList>
            <consortium name="RefSeq"/>
        </authorList>
    </citation>
    <scope>IDENTIFICATION</scope>
</reference>
<organism evidence="1 2">
    <name type="scientific">Derxia gummosa DSM 723</name>
    <dbReference type="NCBI Taxonomy" id="1121388"/>
    <lineage>
        <taxon>Bacteria</taxon>
        <taxon>Pseudomonadati</taxon>
        <taxon>Pseudomonadota</taxon>
        <taxon>Betaproteobacteria</taxon>
        <taxon>Burkholderiales</taxon>
        <taxon>Alcaligenaceae</taxon>
        <taxon>Derxia</taxon>
    </lineage>
</organism>
<accession>A0AC36KLM0</accession>
<name>A0AC36KLM0_9BURK</name>
<protein>
    <submittedName>
        <fullName evidence="2">Type II toxin-antitoxin system HipA family toxin</fullName>
    </submittedName>
</protein>
<evidence type="ECO:0000313" key="1">
    <source>
        <dbReference type="Proteomes" id="UP000675920"/>
    </source>
</evidence>
<dbReference type="Proteomes" id="UP000675920">
    <property type="component" value="Unplaced"/>
</dbReference>
<evidence type="ECO:0000313" key="2">
    <source>
        <dbReference type="RefSeq" id="WP_425387944.1"/>
    </source>
</evidence>
<proteinExistence type="predicted"/>
<keyword evidence="1" id="KW-1185">Reference proteome</keyword>
<dbReference type="RefSeq" id="WP_425387944.1">
    <property type="nucleotide sequence ID" value="NZ_AXWS01000013.1"/>
</dbReference>
<sequence length="443" mass="48399">MVSDALHLWMNGEPVARWQLARGAHTLAYDAAWLASPRRRALSLSLPITPGNELRGPAVAHWFDNLLPDNEAIRARLARRFGLGGTEPFALLGAIGRDCVGAVQLLPEDETPAGFDRIDADPLTDTDVAALLAAVPSDGAPALRDDEPFRISIAGAQEKTALLRLDGRWHLPRGATPTTHILKLPLGLVGGSRRVDLSDSVQNEWLCLRLLGALGLPVATTEMARFDGQPVLVVERFDRAFADGGYWIARLPQEDFCQALGQPPARKYEADGGPGMAACLRLLAASDEAPRDRLVFQLAQLAFWLLAATDGHAKNWSVFLGPGDRYWLTPIYDVISMWPYFGDAPNRFRWHQAGLAMALRSKNPHWLLARIEARHWHGLAMKHGGLPVWEAMLGLVDQVEPALAAVEADLPADFPPRTWEAIAAGVRSQVARFRAGVVAPKAL</sequence>